<evidence type="ECO:0000313" key="2">
    <source>
        <dbReference type="EMBL" id="MBC8539770.1"/>
    </source>
</evidence>
<gene>
    <name evidence="2" type="ORF">H8698_02115</name>
</gene>
<dbReference type="AlphaFoldDB" id="A0A926DIX7"/>
<keyword evidence="1" id="KW-0812">Transmembrane</keyword>
<sequence>MKKVISILSFFLILYLPYIVQAAGVDGLIEEAENRNNVPGYSVSDTARDVLDGKSGFTFSGLADKLASLLFGKIKENTSVIIKMVAAGIISGIAASLCGGKNEIGTICCVAVVSLMSLKIFIFSMSAAEETIDTLFLFVQALMPSVATAAAATGQAAQTAACGVVFGAMQVFIHICKETILPLVAVITALSVVDCLGDTPYLKGVTGLLKSCLKWGTGLLLTLYGAVIAIQSQAAGAFDTVAGKTVKYAVGSFVPVVGGALSDSLEMVGTSARAIKSALGISGIIGVGYVCLSPLINVCAVALSYKLAACLCAVTAEKRVSHVIDEVGGSLVRICGVILAVSVMFVISLAMLCRFGGGAL</sequence>
<organism evidence="2 3">
    <name type="scientific">Congzhengia minquanensis</name>
    <dbReference type="NCBI Taxonomy" id="2763657"/>
    <lineage>
        <taxon>Bacteria</taxon>
        <taxon>Bacillati</taxon>
        <taxon>Bacillota</taxon>
        <taxon>Clostridia</taxon>
        <taxon>Eubacteriales</taxon>
        <taxon>Oscillospiraceae</taxon>
        <taxon>Congzhengia</taxon>
    </lineage>
</organism>
<evidence type="ECO:0000313" key="3">
    <source>
        <dbReference type="Proteomes" id="UP000611762"/>
    </source>
</evidence>
<evidence type="ECO:0000256" key="1">
    <source>
        <dbReference type="SAM" id="Phobius"/>
    </source>
</evidence>
<keyword evidence="1" id="KW-1133">Transmembrane helix</keyword>
<dbReference type="InterPro" id="IPR014194">
    <property type="entry name" value="Spore_III_AE"/>
</dbReference>
<dbReference type="Pfam" id="PF09546">
    <property type="entry name" value="Spore_III_AE"/>
    <property type="match status" value="1"/>
</dbReference>
<protein>
    <submittedName>
        <fullName evidence="2">Stage III sporulation protein AE</fullName>
    </submittedName>
</protein>
<dbReference type="EMBL" id="JACRSU010000001">
    <property type="protein sequence ID" value="MBC8539770.1"/>
    <property type="molecule type" value="Genomic_DNA"/>
</dbReference>
<proteinExistence type="predicted"/>
<dbReference type="RefSeq" id="WP_249310975.1">
    <property type="nucleotide sequence ID" value="NZ_JACRSU010000001.1"/>
</dbReference>
<reference evidence="2" key="1">
    <citation type="submission" date="2020-08" db="EMBL/GenBank/DDBJ databases">
        <title>Genome public.</title>
        <authorList>
            <person name="Liu C."/>
            <person name="Sun Q."/>
        </authorList>
    </citation>
    <scope>NUCLEOTIDE SEQUENCE</scope>
    <source>
        <strain evidence="2">H8</strain>
    </source>
</reference>
<keyword evidence="3" id="KW-1185">Reference proteome</keyword>
<comment type="caution">
    <text evidence="2">The sequence shown here is derived from an EMBL/GenBank/DDBJ whole genome shotgun (WGS) entry which is preliminary data.</text>
</comment>
<name>A0A926DIX7_9FIRM</name>
<dbReference type="Proteomes" id="UP000611762">
    <property type="component" value="Unassembled WGS sequence"/>
</dbReference>
<keyword evidence="1" id="KW-0472">Membrane</keyword>
<accession>A0A926DIX7</accession>
<feature type="transmembrane region" description="Helical" evidence="1">
    <location>
        <begin position="331"/>
        <end position="353"/>
    </location>
</feature>